<accession>A7A6P7</accession>
<evidence type="ECO:0000313" key="2">
    <source>
        <dbReference type="Proteomes" id="UP000003773"/>
    </source>
</evidence>
<gene>
    <name evidence="1" type="ORF">BIFADO_01530</name>
</gene>
<evidence type="ECO:0000313" key="1">
    <source>
        <dbReference type="EMBL" id="EDN82725.1"/>
    </source>
</evidence>
<comment type="caution">
    <text evidence="1">The sequence shown here is derived from an EMBL/GenBank/DDBJ whole genome shotgun (WGS) entry which is preliminary data.</text>
</comment>
<dbReference type="AlphaFoldDB" id="A7A6P7"/>
<dbReference type="Proteomes" id="UP000003773">
    <property type="component" value="Unassembled WGS sequence"/>
</dbReference>
<reference evidence="1 2" key="2">
    <citation type="submission" date="2007-05" db="EMBL/GenBank/DDBJ databases">
        <title>Draft genome sequence of Bifidobacterium adolescentis (L2-32).</title>
        <authorList>
            <person name="Sudarsanam P."/>
            <person name="Ley R."/>
            <person name="Guruge J."/>
            <person name="Turnbaugh P.J."/>
            <person name="Mahowald M."/>
            <person name="Liep D."/>
            <person name="Gordon J."/>
        </authorList>
    </citation>
    <scope>NUCLEOTIDE SEQUENCE [LARGE SCALE GENOMIC DNA]</scope>
    <source>
        <strain evidence="1 2">L2-32</strain>
    </source>
</reference>
<name>A7A6P7_BIFAD</name>
<sequence length="42" mass="4369">MTAIEQWFGAVFPAVQARSGDDFAGVGFAVLLRQIGTACAPV</sequence>
<dbReference type="EMBL" id="AAXD02000047">
    <property type="protein sequence ID" value="EDN82725.1"/>
    <property type="molecule type" value="Genomic_DNA"/>
</dbReference>
<dbReference type="HOGENOM" id="CLU_3247831_0_0_11"/>
<organism evidence="1 2">
    <name type="scientific">Bifidobacterium adolescentis L2-32</name>
    <dbReference type="NCBI Taxonomy" id="411481"/>
    <lineage>
        <taxon>Bacteria</taxon>
        <taxon>Bacillati</taxon>
        <taxon>Actinomycetota</taxon>
        <taxon>Actinomycetes</taxon>
        <taxon>Bifidobacteriales</taxon>
        <taxon>Bifidobacteriaceae</taxon>
        <taxon>Bifidobacterium</taxon>
    </lineage>
</organism>
<protein>
    <submittedName>
        <fullName evidence="1">Uncharacterized protein</fullName>
    </submittedName>
</protein>
<proteinExistence type="predicted"/>
<reference evidence="1 2" key="1">
    <citation type="submission" date="2007-04" db="EMBL/GenBank/DDBJ databases">
        <authorList>
            <person name="Fulton L."/>
            <person name="Clifton S."/>
            <person name="Fulton B."/>
            <person name="Xu J."/>
            <person name="Minx P."/>
            <person name="Pepin K.H."/>
            <person name="Johnson M."/>
            <person name="Thiruvilangam P."/>
            <person name="Bhonagiri V."/>
            <person name="Nash W.E."/>
            <person name="Mardis E.R."/>
            <person name="Wilson R.K."/>
        </authorList>
    </citation>
    <scope>NUCLEOTIDE SEQUENCE [LARGE SCALE GENOMIC DNA]</scope>
    <source>
        <strain evidence="1 2">L2-32</strain>
    </source>
</reference>